<comment type="caution">
    <text evidence="2">The sequence shown here is derived from an EMBL/GenBank/DDBJ whole genome shotgun (WGS) entry which is preliminary data.</text>
</comment>
<evidence type="ECO:0000313" key="3">
    <source>
        <dbReference type="Proteomes" id="UP000245119"/>
    </source>
</evidence>
<name>A0A2T7P0Z8_POMCA</name>
<dbReference type="EMBL" id="PZQS01000007">
    <property type="protein sequence ID" value="PVD27098.1"/>
    <property type="molecule type" value="Genomic_DNA"/>
</dbReference>
<dbReference type="PANTHER" id="PTHR47027">
    <property type="entry name" value="REVERSE TRANSCRIPTASE DOMAIN-CONTAINING PROTEIN"/>
    <property type="match status" value="1"/>
</dbReference>
<evidence type="ECO:0000256" key="1">
    <source>
        <dbReference type="SAM" id="MobiDB-lite"/>
    </source>
</evidence>
<dbReference type="Proteomes" id="UP000245119">
    <property type="component" value="Linkage Group LG7"/>
</dbReference>
<evidence type="ECO:0000313" key="2">
    <source>
        <dbReference type="EMBL" id="PVD27098.1"/>
    </source>
</evidence>
<protein>
    <recommendedName>
        <fullName evidence="4">Reverse transcriptase domain-containing protein</fullName>
    </recommendedName>
</protein>
<sequence length="167" mass="18454">MRQLSNHPLDSDEQSKVLLKMLSAASRRQLMRSWSEEHAGFRHRPQHDGTNLQHKVYDRKAPSASRSPPRRCLPGPSTLPRAVNIFLEKIMRNSLAEHQTSVSIGGRPISNLRFADDIDLMAGSNSGLQSLTDKLDACSKAYGMEISTEKSKVLVTATIGTESGDAR</sequence>
<feature type="region of interest" description="Disordered" evidence="1">
    <location>
        <begin position="40"/>
        <end position="74"/>
    </location>
</feature>
<keyword evidence="3" id="KW-1185">Reference proteome</keyword>
<proteinExistence type="predicted"/>
<dbReference type="PANTHER" id="PTHR47027:SF25">
    <property type="entry name" value="REVERSE TRANSCRIPTASE DOMAIN-CONTAINING PROTEIN"/>
    <property type="match status" value="1"/>
</dbReference>
<accession>A0A2T7P0Z8</accession>
<organism evidence="2 3">
    <name type="scientific">Pomacea canaliculata</name>
    <name type="common">Golden apple snail</name>
    <dbReference type="NCBI Taxonomy" id="400727"/>
    <lineage>
        <taxon>Eukaryota</taxon>
        <taxon>Metazoa</taxon>
        <taxon>Spiralia</taxon>
        <taxon>Lophotrochozoa</taxon>
        <taxon>Mollusca</taxon>
        <taxon>Gastropoda</taxon>
        <taxon>Caenogastropoda</taxon>
        <taxon>Architaenioglossa</taxon>
        <taxon>Ampullarioidea</taxon>
        <taxon>Ampullariidae</taxon>
        <taxon>Pomacea</taxon>
    </lineage>
</organism>
<reference evidence="2 3" key="1">
    <citation type="submission" date="2018-04" db="EMBL/GenBank/DDBJ databases">
        <title>The genome of golden apple snail Pomacea canaliculata provides insight into stress tolerance and invasive adaptation.</title>
        <authorList>
            <person name="Liu C."/>
            <person name="Liu B."/>
            <person name="Ren Y."/>
            <person name="Zhang Y."/>
            <person name="Wang H."/>
            <person name="Li S."/>
            <person name="Jiang F."/>
            <person name="Yin L."/>
            <person name="Zhang G."/>
            <person name="Qian W."/>
            <person name="Fan W."/>
        </authorList>
    </citation>
    <scope>NUCLEOTIDE SEQUENCE [LARGE SCALE GENOMIC DNA]</scope>
    <source>
        <strain evidence="2">SZHN2017</strain>
        <tissue evidence="2">Muscle</tissue>
    </source>
</reference>
<gene>
    <name evidence="2" type="ORF">C0Q70_12249</name>
</gene>
<dbReference type="AlphaFoldDB" id="A0A2T7P0Z8"/>
<evidence type="ECO:0008006" key="4">
    <source>
        <dbReference type="Google" id="ProtNLM"/>
    </source>
</evidence>